<dbReference type="OrthoDB" id="7345950at2"/>
<proteinExistence type="predicted"/>
<dbReference type="EMBL" id="LFTY01000001">
    <property type="protein sequence ID" value="KMW60361.1"/>
    <property type="molecule type" value="Genomic_DNA"/>
</dbReference>
<comment type="caution">
    <text evidence="1">The sequence shown here is derived from an EMBL/GenBank/DDBJ whole genome shotgun (WGS) entry which is preliminary data.</text>
</comment>
<name>A0A0J9ECI1_9RHOB</name>
<keyword evidence="2" id="KW-1185">Reference proteome</keyword>
<organism evidence="1 2">
    <name type="scientific">Candidatus Rhodobacter oscarellae</name>
    <dbReference type="NCBI Taxonomy" id="1675527"/>
    <lineage>
        <taxon>Bacteria</taxon>
        <taxon>Pseudomonadati</taxon>
        <taxon>Pseudomonadota</taxon>
        <taxon>Alphaproteobacteria</taxon>
        <taxon>Rhodobacterales</taxon>
        <taxon>Rhodobacter group</taxon>
        <taxon>Rhodobacter</taxon>
    </lineage>
</organism>
<evidence type="ECO:0000313" key="2">
    <source>
        <dbReference type="Proteomes" id="UP000037178"/>
    </source>
</evidence>
<dbReference type="RefSeq" id="WP_152912321.1">
    <property type="nucleotide sequence ID" value="NZ_LFTY01000001.1"/>
</dbReference>
<dbReference type="PATRIC" id="fig|1675527.3.peg.569"/>
<sequence length="180" mass="20395">MWYRIDAVDRVAELSADWEVYAERNKARGLLPKMVIGRPIWAFLDGAAVNYHYAQIFETVRQTGAPAQFRMRSDGPNRQTLLEISITPEPRQSLKVESRVVRERAVSYSPLWDRSLPRSSELVIACSWCKAVKLDQNWLPVLEASGVRPELRSGCPPEVVHDVCPGCARMLQQERAAAFA</sequence>
<gene>
    <name evidence="1" type="ORF">AIOL_000514</name>
</gene>
<dbReference type="AlphaFoldDB" id="A0A0J9ECI1"/>
<dbReference type="Proteomes" id="UP000037178">
    <property type="component" value="Unassembled WGS sequence"/>
</dbReference>
<protein>
    <submittedName>
        <fullName evidence="1">Uncharacterized protein</fullName>
    </submittedName>
</protein>
<reference evidence="1 2" key="1">
    <citation type="submission" date="2015-06" db="EMBL/GenBank/DDBJ databases">
        <title>Draft genome sequence of an Alphaproteobacteria species associated to the Mediterranean sponge Oscarella lobularis.</title>
        <authorList>
            <person name="Jourda C."/>
            <person name="Santini S."/>
            <person name="Claverie J.-M."/>
        </authorList>
    </citation>
    <scope>NUCLEOTIDE SEQUENCE [LARGE SCALE GENOMIC DNA]</scope>
    <source>
        <strain evidence="1">IGS</strain>
    </source>
</reference>
<evidence type="ECO:0000313" key="1">
    <source>
        <dbReference type="EMBL" id="KMW60361.1"/>
    </source>
</evidence>
<accession>A0A0J9ECI1</accession>